<comment type="similarity">
    <text evidence="1">Belongs to the N(4)/N(6)-methyltransferase family.</text>
</comment>
<evidence type="ECO:0000256" key="1">
    <source>
        <dbReference type="ARBA" id="ARBA00006594"/>
    </source>
</evidence>
<evidence type="ECO:0000259" key="3">
    <source>
        <dbReference type="Pfam" id="PF12161"/>
    </source>
</evidence>
<dbReference type="InterPro" id="IPR029063">
    <property type="entry name" value="SAM-dependent_MTases_sf"/>
</dbReference>
<feature type="non-terminal residue" evidence="4">
    <location>
        <position position="111"/>
    </location>
</feature>
<evidence type="ECO:0000313" key="4">
    <source>
        <dbReference type="EMBL" id="SYV89669.1"/>
    </source>
</evidence>
<gene>
    <name evidence="4" type="ORF">NCTC10135_00161</name>
</gene>
<name>A0A3B0NZ62_9BACT</name>
<dbReference type="EMBL" id="LS991949">
    <property type="protein sequence ID" value="SYV89669.1"/>
    <property type="molecule type" value="Genomic_DNA"/>
</dbReference>
<dbReference type="GO" id="GO:0009307">
    <property type="term" value="P:DNA restriction-modification system"/>
    <property type="evidence" value="ECO:0007669"/>
    <property type="project" value="UniProtKB-KW"/>
</dbReference>
<organism evidence="4 5">
    <name type="scientific">Metamycoplasma alkalescens</name>
    <dbReference type="NCBI Taxonomy" id="45363"/>
    <lineage>
        <taxon>Bacteria</taxon>
        <taxon>Bacillati</taxon>
        <taxon>Mycoplasmatota</taxon>
        <taxon>Mycoplasmoidales</taxon>
        <taxon>Metamycoplasmataceae</taxon>
        <taxon>Metamycoplasma</taxon>
    </lineage>
</organism>
<sequence length="111" mass="13410">MDKKITKQQLATKIWEAANNLRRNLEAHEYKDYILSLILYKYLSDKQTELLFEGGIDKDDLKYFDNQLDLNSIDFEKTKSLQNKEEIESIKKNFIDQNGYFIQYRNLFNTW</sequence>
<feature type="domain" description="N6 adenine-specific DNA methyltransferase N-terminal" evidence="3">
    <location>
        <begin position="10"/>
        <end position="90"/>
    </location>
</feature>
<proteinExistence type="inferred from homology"/>
<reference evidence="5" key="1">
    <citation type="submission" date="2018-06" db="EMBL/GenBank/DDBJ databases">
        <authorList>
            <consortium name="Pathogen Informatics"/>
        </authorList>
    </citation>
    <scope>NUCLEOTIDE SEQUENCE [LARGE SCALE GENOMIC DNA]</scope>
    <source>
        <strain evidence="5">NCTC10135</strain>
    </source>
</reference>
<dbReference type="InterPro" id="IPR022749">
    <property type="entry name" value="D12N6_MeTrfase_N"/>
</dbReference>
<evidence type="ECO:0000313" key="5">
    <source>
        <dbReference type="Proteomes" id="UP000259864"/>
    </source>
</evidence>
<evidence type="ECO:0000256" key="2">
    <source>
        <dbReference type="ARBA" id="ARBA00022747"/>
    </source>
</evidence>
<dbReference type="GO" id="GO:0008168">
    <property type="term" value="F:methyltransferase activity"/>
    <property type="evidence" value="ECO:0007669"/>
    <property type="project" value="UniProtKB-KW"/>
</dbReference>
<dbReference type="InterPro" id="IPR038333">
    <property type="entry name" value="T1MK-like_N_sf"/>
</dbReference>
<keyword evidence="4" id="KW-0808">Transferase</keyword>
<accession>A0A3B0NZ62</accession>
<dbReference type="AlphaFoldDB" id="A0A3B0NZ62"/>
<keyword evidence="2" id="KW-0680">Restriction system</keyword>
<dbReference type="KEGG" id="mala:NCTC10135_00161"/>
<dbReference type="Proteomes" id="UP000259864">
    <property type="component" value="Chromosome 1"/>
</dbReference>
<protein>
    <submittedName>
        <fullName evidence="4">Type I restriction-modification system methyltransferase subunit</fullName>
    </submittedName>
</protein>
<keyword evidence="4" id="KW-0489">Methyltransferase</keyword>
<dbReference type="Gene3D" id="1.20.1260.30">
    <property type="match status" value="1"/>
</dbReference>
<dbReference type="SUPFAM" id="SSF53335">
    <property type="entry name" value="S-adenosyl-L-methionine-dependent methyltransferases"/>
    <property type="match status" value="1"/>
</dbReference>
<dbReference type="Pfam" id="PF12161">
    <property type="entry name" value="HsdM_N"/>
    <property type="match status" value="1"/>
</dbReference>
<dbReference type="GO" id="GO:0032259">
    <property type="term" value="P:methylation"/>
    <property type="evidence" value="ECO:0007669"/>
    <property type="project" value="UniProtKB-KW"/>
</dbReference>